<feature type="transmembrane region" description="Helical" evidence="8">
    <location>
        <begin position="166"/>
        <end position="190"/>
    </location>
</feature>
<dbReference type="Proteomes" id="UP000182888">
    <property type="component" value="Unassembled WGS sequence"/>
</dbReference>
<dbReference type="GO" id="GO:0005886">
    <property type="term" value="C:plasma membrane"/>
    <property type="evidence" value="ECO:0007669"/>
    <property type="project" value="UniProtKB-SubCell"/>
</dbReference>
<gene>
    <name evidence="9" type="ORF">MPL1032_240300</name>
</gene>
<feature type="transmembrane region" description="Helical" evidence="8">
    <location>
        <begin position="302"/>
        <end position="321"/>
    </location>
</feature>
<keyword evidence="6 8" id="KW-1133">Transmembrane helix</keyword>
<evidence type="ECO:0000256" key="2">
    <source>
        <dbReference type="ARBA" id="ARBA00022448"/>
    </source>
</evidence>
<evidence type="ECO:0000256" key="8">
    <source>
        <dbReference type="SAM" id="Phobius"/>
    </source>
</evidence>
<dbReference type="CDD" id="cd06579">
    <property type="entry name" value="TM_PBP1_transp_AraH_like"/>
    <property type="match status" value="1"/>
</dbReference>
<accession>A0A0K2W0V7</accession>
<keyword evidence="5 8" id="KW-0812">Transmembrane</keyword>
<evidence type="ECO:0000313" key="9">
    <source>
        <dbReference type="EMBL" id="CDX58869.1"/>
    </source>
</evidence>
<feature type="transmembrane region" description="Helical" evidence="8">
    <location>
        <begin position="249"/>
        <end position="269"/>
    </location>
</feature>
<name>A0A0K2W0V7_MESPL</name>
<evidence type="ECO:0000256" key="5">
    <source>
        <dbReference type="ARBA" id="ARBA00022692"/>
    </source>
</evidence>
<sequence length="334" mass="35463">MQTAINEKAGDRRSAFFSQERIVLAIAALMFAVFGVTLPGFLNAGNLLSLVQSVSILGILAIGMALTIIGRGIDLAIISTMAMSVAWVIFMLGGGTPVWQAVLLGYIFVVCIGLIIGFLVAYAEIPAIFATLAMTTAIYGFTRVAFVDVDLLFIPESASWTRGFGAGYLFGVPVPVIAFAVVALLAHLFLRHTKPGVFIRAMGDNPLKARIAGMPTRPMMLLQYVISASIAFFAGLVLATLVGTMNTRVVNSTMVYDVILVVVLGGIVLSGGRGGIFNVIVGTLLIGIFLNGMTIMNVSYSIQNLIKGVILLVAIIIDTVLNPRDEQTSQQGDI</sequence>
<dbReference type="Pfam" id="PF02653">
    <property type="entry name" value="BPD_transp_2"/>
    <property type="match status" value="1"/>
</dbReference>
<feature type="transmembrane region" description="Helical" evidence="8">
    <location>
        <begin position="21"/>
        <end position="41"/>
    </location>
</feature>
<dbReference type="EMBL" id="CCND01000017">
    <property type="protein sequence ID" value="CDX58869.1"/>
    <property type="molecule type" value="Genomic_DNA"/>
</dbReference>
<evidence type="ECO:0000256" key="1">
    <source>
        <dbReference type="ARBA" id="ARBA00004651"/>
    </source>
</evidence>
<evidence type="ECO:0000256" key="3">
    <source>
        <dbReference type="ARBA" id="ARBA00022475"/>
    </source>
</evidence>
<proteinExistence type="predicted"/>
<dbReference type="PANTHER" id="PTHR32196">
    <property type="entry name" value="ABC TRANSPORTER PERMEASE PROTEIN YPHD-RELATED-RELATED"/>
    <property type="match status" value="1"/>
</dbReference>
<feature type="transmembrane region" description="Helical" evidence="8">
    <location>
        <begin position="221"/>
        <end position="243"/>
    </location>
</feature>
<evidence type="ECO:0000256" key="4">
    <source>
        <dbReference type="ARBA" id="ARBA00022519"/>
    </source>
</evidence>
<feature type="transmembrane region" description="Helical" evidence="8">
    <location>
        <begin position="47"/>
        <end position="68"/>
    </location>
</feature>
<keyword evidence="4" id="KW-0997">Cell inner membrane</keyword>
<evidence type="ECO:0000256" key="6">
    <source>
        <dbReference type="ARBA" id="ARBA00022989"/>
    </source>
</evidence>
<organism evidence="9 10">
    <name type="scientific">Mesorhizobium plurifarium</name>
    <dbReference type="NCBI Taxonomy" id="69974"/>
    <lineage>
        <taxon>Bacteria</taxon>
        <taxon>Pseudomonadati</taxon>
        <taxon>Pseudomonadota</taxon>
        <taxon>Alphaproteobacteria</taxon>
        <taxon>Hyphomicrobiales</taxon>
        <taxon>Phyllobacteriaceae</taxon>
        <taxon>Mesorhizobium</taxon>
    </lineage>
</organism>
<dbReference type="InterPro" id="IPR001851">
    <property type="entry name" value="ABC_transp_permease"/>
</dbReference>
<keyword evidence="7 8" id="KW-0472">Membrane</keyword>
<dbReference type="PANTHER" id="PTHR32196:SF21">
    <property type="entry name" value="ABC TRANSPORTER PERMEASE PROTEIN YPHD-RELATED"/>
    <property type="match status" value="1"/>
</dbReference>
<keyword evidence="3" id="KW-1003">Cell membrane</keyword>
<keyword evidence="2" id="KW-0813">Transport</keyword>
<comment type="subcellular location">
    <subcellularLocation>
        <location evidence="1">Cell membrane</location>
        <topology evidence="1">Multi-pass membrane protein</topology>
    </subcellularLocation>
</comment>
<reference evidence="10" key="1">
    <citation type="submission" date="2014-08" db="EMBL/GenBank/DDBJ databases">
        <authorList>
            <person name="Edwards T."/>
        </authorList>
    </citation>
    <scope>NUCLEOTIDE SEQUENCE [LARGE SCALE GENOMIC DNA]</scope>
</reference>
<feature type="transmembrane region" description="Helical" evidence="8">
    <location>
        <begin position="75"/>
        <end position="92"/>
    </location>
</feature>
<dbReference type="GO" id="GO:0022857">
    <property type="term" value="F:transmembrane transporter activity"/>
    <property type="evidence" value="ECO:0007669"/>
    <property type="project" value="InterPro"/>
</dbReference>
<feature type="transmembrane region" description="Helical" evidence="8">
    <location>
        <begin position="98"/>
        <end position="120"/>
    </location>
</feature>
<evidence type="ECO:0000313" key="10">
    <source>
        <dbReference type="Proteomes" id="UP000182888"/>
    </source>
</evidence>
<feature type="transmembrane region" description="Helical" evidence="8">
    <location>
        <begin position="127"/>
        <end position="146"/>
    </location>
</feature>
<feature type="transmembrane region" description="Helical" evidence="8">
    <location>
        <begin position="276"/>
        <end position="296"/>
    </location>
</feature>
<dbReference type="AlphaFoldDB" id="A0A0K2W0V7"/>
<evidence type="ECO:0000256" key="7">
    <source>
        <dbReference type="ARBA" id="ARBA00023136"/>
    </source>
</evidence>
<protein>
    <submittedName>
        <fullName evidence="9">Inner-membrane translocator</fullName>
    </submittedName>
</protein>